<evidence type="ECO:0000256" key="2">
    <source>
        <dbReference type="ARBA" id="ARBA00022801"/>
    </source>
</evidence>
<evidence type="ECO:0000313" key="5">
    <source>
        <dbReference type="Proteomes" id="UP000186132"/>
    </source>
</evidence>
<keyword evidence="3" id="KW-0732">Signal</keyword>
<feature type="chain" id="PRO_5012499995" evidence="3">
    <location>
        <begin position="29"/>
        <end position="526"/>
    </location>
</feature>
<dbReference type="GO" id="GO:0006508">
    <property type="term" value="P:proteolysis"/>
    <property type="evidence" value="ECO:0007669"/>
    <property type="project" value="InterPro"/>
</dbReference>
<dbReference type="PANTHER" id="PTHR30023">
    <property type="entry name" value="D-ALANYL-D-ALANINE CARBOXYPEPTIDASE"/>
    <property type="match status" value="1"/>
</dbReference>
<dbReference type="RefSeq" id="WP_073391229.1">
    <property type="nucleotide sequence ID" value="NZ_FQVU01000004.1"/>
</dbReference>
<dbReference type="Proteomes" id="UP000186132">
    <property type="component" value="Unassembled WGS sequence"/>
</dbReference>
<dbReference type="GO" id="GO:0004185">
    <property type="term" value="F:serine-type carboxypeptidase activity"/>
    <property type="evidence" value="ECO:0007669"/>
    <property type="project" value="InterPro"/>
</dbReference>
<dbReference type="Gene3D" id="3.50.80.20">
    <property type="entry name" value="D-Ala-D-Ala carboxypeptidase C, peptidase S13"/>
    <property type="match status" value="1"/>
</dbReference>
<proteinExistence type="inferred from homology"/>
<evidence type="ECO:0000256" key="1">
    <source>
        <dbReference type="ARBA" id="ARBA00006096"/>
    </source>
</evidence>
<keyword evidence="5" id="KW-1185">Reference proteome</keyword>
<accession>A0A1M5P5M0</accession>
<organism evidence="4 5">
    <name type="scientific">Jatrophihabitans endophyticus</name>
    <dbReference type="NCBI Taxonomy" id="1206085"/>
    <lineage>
        <taxon>Bacteria</taxon>
        <taxon>Bacillati</taxon>
        <taxon>Actinomycetota</taxon>
        <taxon>Actinomycetes</taxon>
        <taxon>Jatrophihabitantales</taxon>
        <taxon>Jatrophihabitantaceae</taxon>
        <taxon>Jatrophihabitans</taxon>
    </lineage>
</organism>
<reference evidence="4 5" key="1">
    <citation type="submission" date="2016-11" db="EMBL/GenBank/DDBJ databases">
        <authorList>
            <person name="Jaros S."/>
            <person name="Januszkiewicz K."/>
            <person name="Wedrychowicz H."/>
        </authorList>
    </citation>
    <scope>NUCLEOTIDE SEQUENCE [LARGE SCALE GENOMIC DNA]</scope>
    <source>
        <strain evidence="4 5">DSM 45627</strain>
    </source>
</reference>
<dbReference type="OrthoDB" id="9802627at2"/>
<dbReference type="STRING" id="1206085.SAMN05443575_2984"/>
<dbReference type="GO" id="GO:0000270">
    <property type="term" value="P:peptidoglycan metabolic process"/>
    <property type="evidence" value="ECO:0007669"/>
    <property type="project" value="TreeGrafter"/>
</dbReference>
<keyword evidence="4" id="KW-0645">Protease</keyword>
<evidence type="ECO:0000313" key="4">
    <source>
        <dbReference type="EMBL" id="SHG97086.1"/>
    </source>
</evidence>
<dbReference type="InterPro" id="IPR000667">
    <property type="entry name" value="Peptidase_S13"/>
</dbReference>
<evidence type="ECO:0000256" key="3">
    <source>
        <dbReference type="SAM" id="SignalP"/>
    </source>
</evidence>
<name>A0A1M5P5M0_9ACTN</name>
<dbReference type="SUPFAM" id="SSF56601">
    <property type="entry name" value="beta-lactamase/transpeptidase-like"/>
    <property type="match status" value="1"/>
</dbReference>
<dbReference type="Gene3D" id="3.40.710.10">
    <property type="entry name" value="DD-peptidase/beta-lactamase superfamily"/>
    <property type="match status" value="2"/>
</dbReference>
<dbReference type="InterPro" id="IPR012338">
    <property type="entry name" value="Beta-lactam/transpept-like"/>
</dbReference>
<keyword evidence="2" id="KW-0378">Hydrolase</keyword>
<protein>
    <submittedName>
        <fullName evidence="4">D-alanyl-D-alanine carboxypeptidase / D-alanyl-D-alanine-endopeptidase (Penicillin-binding protein 4)</fullName>
    </submittedName>
</protein>
<sequence length="526" mass="54586">MHARRRTVGAALAALAVVAGLTGPGTQAAPSTDPAADPLRARLTAILGDSRLDGASAALTVRDLDSDETLFRSFGSTRLLPASNTKLLTSAAALDVLGPDHRFVTDVLATGARRGGTLRGDLYLRGTGDPTIMAADYDRLAADVARSGVRSVTGRLVADDSWFDATPLAPFWSWDDEPYHYSAQTSALTVAPNTDGDAGTVLVDVHPGRRPGAAPRVTMTPANHYLHIRNRATTGTAGSDTTVSLVREHGRNVVDVTGSIPAGGETYEDQPTVDRPTGLAAQLFARALAHHGVRIRAGARHAVTPSAARPVASHRSITLAALLTPFLKLSNNMMAEALVKTMGRTVSGEGSWSAGTAAVLAELKRLGLDTSTLQLFDGSGLGRADYATTDQLAVLLDAARDKPWFATWYAALPVAGDPDRLVGGTLRNRMVGTAAAGNVHAKTGSMTGVSALSGYVTDAAGHHLGFAMITNNAVAGGVSSLEDAVAVTLAEHGAAARSTPRVRVAPASHAPTGPRAQLECTWTRSC</sequence>
<dbReference type="NCBIfam" id="TIGR00666">
    <property type="entry name" value="PBP4"/>
    <property type="match status" value="1"/>
</dbReference>
<feature type="signal peptide" evidence="3">
    <location>
        <begin position="1"/>
        <end position="28"/>
    </location>
</feature>
<gene>
    <name evidence="4" type="ORF">SAMN05443575_2984</name>
</gene>
<dbReference type="PRINTS" id="PR00922">
    <property type="entry name" value="DADACBPTASE3"/>
</dbReference>
<dbReference type="PANTHER" id="PTHR30023:SF0">
    <property type="entry name" value="PENICILLIN-SENSITIVE CARBOXYPEPTIDASE A"/>
    <property type="match status" value="1"/>
</dbReference>
<dbReference type="AlphaFoldDB" id="A0A1M5P5M0"/>
<dbReference type="EMBL" id="FQVU01000004">
    <property type="protein sequence ID" value="SHG97086.1"/>
    <property type="molecule type" value="Genomic_DNA"/>
</dbReference>
<comment type="similarity">
    <text evidence="1">Belongs to the peptidase S13 family.</text>
</comment>
<keyword evidence="4" id="KW-0121">Carboxypeptidase</keyword>
<dbReference type="Pfam" id="PF02113">
    <property type="entry name" value="Peptidase_S13"/>
    <property type="match status" value="1"/>
</dbReference>